<dbReference type="PROSITE" id="PS00223">
    <property type="entry name" value="ANNEXIN_1"/>
    <property type="match status" value="1"/>
</dbReference>
<dbReference type="PROSITE" id="PS51897">
    <property type="entry name" value="ANNEXIN_2"/>
    <property type="match status" value="3"/>
</dbReference>
<evidence type="ECO:0000256" key="8">
    <source>
        <dbReference type="ARBA" id="ARBA00022991"/>
    </source>
</evidence>
<dbReference type="SUPFAM" id="SSF47203">
    <property type="entry name" value="Acyl-CoA dehydrogenase C-terminal domain-like"/>
    <property type="match status" value="1"/>
</dbReference>
<dbReference type="InterPro" id="IPR046373">
    <property type="entry name" value="Acyl-CoA_Oxase/DH_mid-dom_sf"/>
</dbReference>
<feature type="compositionally biased region" description="Polar residues" evidence="17">
    <location>
        <begin position="442"/>
        <end position="455"/>
    </location>
</feature>
<dbReference type="PRINTS" id="PR00196">
    <property type="entry name" value="ANNEXIN"/>
</dbReference>
<keyword evidence="10" id="KW-0805">Transcription regulation</keyword>
<dbReference type="GO" id="GO:0003995">
    <property type="term" value="F:acyl-CoA dehydrogenase activity"/>
    <property type="evidence" value="ECO:0007669"/>
    <property type="project" value="TreeGrafter"/>
</dbReference>
<dbReference type="SUPFAM" id="SSF57716">
    <property type="entry name" value="Glucocorticoid receptor-like (DNA-binding domain)"/>
    <property type="match status" value="1"/>
</dbReference>
<dbReference type="CDD" id="cd00130">
    <property type="entry name" value="PAS"/>
    <property type="match status" value="1"/>
</dbReference>
<feature type="region of interest" description="Disordered" evidence="17">
    <location>
        <begin position="1303"/>
        <end position="1327"/>
    </location>
</feature>
<dbReference type="Pfam" id="PF02770">
    <property type="entry name" value="Acyl-CoA_dh_M"/>
    <property type="match status" value="1"/>
</dbReference>
<evidence type="ECO:0000256" key="2">
    <source>
        <dbReference type="ARBA" id="ARBA00009347"/>
    </source>
</evidence>
<dbReference type="CDD" id="cd00202">
    <property type="entry name" value="ZnF_GATA"/>
    <property type="match status" value="1"/>
</dbReference>
<dbReference type="NCBIfam" id="TIGR00229">
    <property type="entry name" value="sensory_box"/>
    <property type="match status" value="1"/>
</dbReference>
<dbReference type="InterPro" id="IPR035965">
    <property type="entry name" value="PAS-like_dom_sf"/>
</dbReference>
<dbReference type="InterPro" id="IPR000014">
    <property type="entry name" value="PAS"/>
</dbReference>
<dbReference type="InterPro" id="IPR001464">
    <property type="entry name" value="Annexin"/>
</dbReference>
<dbReference type="FunFam" id="2.40.110.10:FF:000002">
    <property type="entry name" value="Acyl-CoA dehydrogenase fadE12"/>
    <property type="match status" value="1"/>
</dbReference>
<evidence type="ECO:0000256" key="9">
    <source>
        <dbReference type="ARBA" id="ARBA00023002"/>
    </source>
</evidence>
<dbReference type="SUPFAM" id="SSF101898">
    <property type="entry name" value="NHL repeat"/>
    <property type="match status" value="1"/>
</dbReference>
<feature type="compositionally biased region" description="Basic and acidic residues" evidence="17">
    <location>
        <begin position="1402"/>
        <end position="1411"/>
    </location>
</feature>
<feature type="domain" description="PAS" evidence="18">
    <location>
        <begin position="1458"/>
        <end position="1528"/>
    </location>
</feature>
<name>A0A5N6L216_9ROSI</name>
<feature type="compositionally biased region" description="Pro residues" evidence="17">
    <location>
        <begin position="931"/>
        <end position="942"/>
    </location>
</feature>
<dbReference type="GO" id="GO:0006950">
    <property type="term" value="P:response to stress"/>
    <property type="evidence" value="ECO:0007669"/>
    <property type="project" value="UniProtKB-ARBA"/>
</dbReference>
<feature type="region of interest" description="Disordered" evidence="17">
    <location>
        <begin position="442"/>
        <end position="481"/>
    </location>
</feature>
<keyword evidence="5" id="KW-0285">Flavoprotein</keyword>
<dbReference type="Pfam" id="PF00441">
    <property type="entry name" value="Acyl-CoA_dh_1"/>
    <property type="match status" value="1"/>
</dbReference>
<dbReference type="Gene3D" id="1.10.220.10">
    <property type="entry name" value="Annexin"/>
    <property type="match status" value="4"/>
</dbReference>
<keyword evidence="15" id="KW-0862">Zinc</keyword>
<keyword evidence="15" id="KW-0479">Metal-binding</keyword>
<dbReference type="Gene3D" id="3.30.50.10">
    <property type="entry name" value="Erythroid Transcription Factor GATA-1, subunit A"/>
    <property type="match status" value="1"/>
</dbReference>
<evidence type="ECO:0000256" key="13">
    <source>
        <dbReference type="ARBA" id="ARBA00023170"/>
    </source>
</evidence>
<sequence>MLSHRVPASQRIPALVVPLVSERAKNVLDEVERFVEEEVIPADAVFKASLGESVKERFAAHPKILEDLKARARSLGLWNMFLPKEYKEGPGFTNVEYGLMAEYLGRSFIAPEVCNCNPPDTGNMEVFAKYGTEVQKKQWLEPLLAGKIRSAFLMTEPDKASSDATNVSLTVQKSGSDWILNGKKWWITNSGSIHCDIFLVMGKTDPTNPDQHKQQAVMLVPADSHGIIIQRMMGVFGYDDAPHGHGEIEFNNVRVPHSNILLGPGRGFEIIQGRLGPGRIHHAMRSIGAAERALDYFLARANDPSKRPFGKYLSEHGVMLDRIAQSRIDIDAARLLVLDAARRIDEANAKGAMKEIAEAKVLVPQTLQDILDRTIQAYGASGLSQDFPLAEMYAQARTMRFVDGPDEVHKEQLGKRENKRGKLALEMIRSQNHRTEQLQIQYQGQPDSSKLQISSGIFHDPGEPHQKGPTERSTSYPSERPSTLQRMAIIAVLMLALLSLIAHATPVTTKMDGPSRFTYYDMPTAFSGPCDNTMGPDGAEWIEEIIANKLARIDPDTGEVIEFDIPWTTPLLNSTIPGTPKVKVALSCALISGYDGNLYASNGLRNQLVKMDLATKQVSVFTPSGLLQPLGNLQPLNDVTAAPDGIYFTQSTGNFITHFDYKTHQFTNIAIPTPLSAPVGIYYPPEADPNGIWFCEFGMNQIGRLDLSSRRIKEYHLPPSLAGPTVMRATTDQKFLYFASTLGSAIGRIDVHSGEVKTFPVAPLSTPVEVCASDAGDVWFTHILKNSLGKLTPSTGKVEEIILPGTVTGNLPVGLPQYVGTGIFCKPGNAVWFTELSLNRGGRSCAKYCSQCLADARSAQASAHPIGVAQPAALKEAHALIVVADAPDIHDFLLHPKYPPPGQYSPAAGQYGQPPPTHGGYYQAPHQQPYGAPPGPYPPQHGAPPQQHGASQQQHGYQQPYGVPPVQPSPPSPGYDPRHVANVDTSRDADALRGAMKGFGTDEATLIRVLVAVPDPVIMANLRQTYSQRLSRDLIKDIQGETSGYFEEGLVALVRGPLAQDVYNLNDAIKGAGTKEAVLNDVLLGRSNADIHAIKAEYQKTYHRSLEADVKGDLSMKTERLFEMVLAGQRAEESAPVIPQQLERDVTEIHSATEGTKFGANQISVCEILCYRSDGQIRAISQEYERRYRRPLGEVIKKEFSGHMEDAFVRQLRLAEDRAMEDAVSLEATMAGPGTKDRLLINRLARAHWNKQHMGQIRGAYKHKYKKELVSRVEGETSSHYKSLLYSANILIAKMNKHVEDPLSPSRVSVSGSSYNKGPAAQDTERDKPAPFIASSCATHIAPLLLSLMTALCLDAHMQDILSMGNGQGLMTDLSNDMMPFDLDLSDIGDADSFNPHTAQQHIDEADEGRTPHQHQQSDFKSQQSTALSGAGAGPLPAGFGVSLPSNAGSTLTEFTKRRNWSQRVVEELKDFLHILTPDGRIIYVSPSAKQLTGYEPNALIGQFIADYIHPDDGSMFVREFNESIASGNTLRFFYRFRKQDNSYIIFESHGHPHFGSEAAAFGPNAGASFCRGFFMMARPYPTKNAALLDSFLEHKIENERLKKRIADLKREEQEELESLQRGWAKVNGGSDSPQAHTNRAGSGDGQSATTAIATSDYNGMPPPAKPSVSNTALTRQNLDEILAASQPDSINDKMARYEGATHVETIEMLTGLRYREGERSQGISLGAASPALIRGDAGIPIQVDKDGRPMTGGRAYSGSPYDGPLSDKKKKIKVADEYVCTDCGTLDSPEWRKGPNGPKTLCNACGLRWAKKEKKKSGPSNSNSGGNEQGRDGIASSPTATVLQVSGQTLTSPAMGNVHNSSDMITPMQPQG</sequence>
<dbReference type="InterPro" id="IPR009075">
    <property type="entry name" value="AcylCo_DH/oxidase_C"/>
</dbReference>
<dbReference type="Pfam" id="PF24684">
    <property type="entry name" value="Vgb_lyase"/>
    <property type="match status" value="1"/>
</dbReference>
<dbReference type="GO" id="GO:0050660">
    <property type="term" value="F:flavin adenine dinucleotide binding"/>
    <property type="evidence" value="ECO:0007669"/>
    <property type="project" value="InterPro"/>
</dbReference>
<feature type="compositionally biased region" description="Polar residues" evidence="17">
    <location>
        <begin position="1837"/>
        <end position="1873"/>
    </location>
</feature>
<dbReference type="InterPro" id="IPR009100">
    <property type="entry name" value="AcylCoA_DH/oxidase_NM_dom_sf"/>
</dbReference>
<dbReference type="GO" id="GO:0033539">
    <property type="term" value="P:fatty acid beta-oxidation using acyl-CoA dehydrogenase"/>
    <property type="evidence" value="ECO:0007669"/>
    <property type="project" value="TreeGrafter"/>
</dbReference>
<keyword evidence="8" id="KW-0157">Chromophore</keyword>
<feature type="region of interest" description="Disordered" evidence="17">
    <location>
        <begin position="1401"/>
        <end position="1430"/>
    </location>
</feature>
<dbReference type="InterPro" id="IPR013655">
    <property type="entry name" value="PAS_fold_3"/>
</dbReference>
<dbReference type="InterPro" id="IPR037104">
    <property type="entry name" value="Annexin_sf"/>
</dbReference>
<feature type="compositionally biased region" description="Basic and acidic residues" evidence="17">
    <location>
        <begin position="460"/>
        <end position="470"/>
    </location>
</feature>
<dbReference type="SUPFAM" id="SSF56645">
    <property type="entry name" value="Acyl-CoA dehydrogenase NM domain-like"/>
    <property type="match status" value="1"/>
</dbReference>
<dbReference type="InterPro" id="IPR013088">
    <property type="entry name" value="Znf_NHR/GATA"/>
</dbReference>
<dbReference type="PRINTS" id="PR01813">
    <property type="entry name" value="ANNEXINFUNGI"/>
</dbReference>
<feature type="compositionally biased region" description="Low complexity" evidence="17">
    <location>
        <begin position="919"/>
        <end position="930"/>
    </location>
</feature>
<comment type="cofactor">
    <cofactor evidence="1">
        <name>FAD</name>
        <dbReference type="ChEBI" id="CHEBI:57692"/>
    </cofactor>
</comment>
<dbReference type="Gene3D" id="2.40.110.10">
    <property type="entry name" value="Butyryl-CoA Dehydrogenase, subunit A, domain 2"/>
    <property type="match status" value="1"/>
</dbReference>
<comment type="caution">
    <text evidence="20">The sequence shown here is derived from an EMBL/GenBank/DDBJ whole genome shotgun (WGS) entry which is preliminary data.</text>
</comment>
<dbReference type="SUPFAM" id="SSF55785">
    <property type="entry name" value="PYP-like sensor domain (PAS domain)"/>
    <property type="match status" value="1"/>
</dbReference>
<feature type="compositionally biased region" description="Polar residues" evidence="17">
    <location>
        <begin position="1414"/>
        <end position="1426"/>
    </location>
</feature>
<dbReference type="InterPro" id="IPR009117">
    <property type="entry name" value="ANX14"/>
</dbReference>
<evidence type="ECO:0000256" key="14">
    <source>
        <dbReference type="ARBA" id="ARBA00023216"/>
    </source>
</evidence>
<organism evidence="20 21">
    <name type="scientific">Carpinus fangiana</name>
    <dbReference type="NCBI Taxonomy" id="176857"/>
    <lineage>
        <taxon>Eukaryota</taxon>
        <taxon>Viridiplantae</taxon>
        <taxon>Streptophyta</taxon>
        <taxon>Embryophyta</taxon>
        <taxon>Tracheophyta</taxon>
        <taxon>Spermatophyta</taxon>
        <taxon>Magnoliopsida</taxon>
        <taxon>eudicotyledons</taxon>
        <taxon>Gunneridae</taxon>
        <taxon>Pentapetalae</taxon>
        <taxon>rosids</taxon>
        <taxon>fabids</taxon>
        <taxon>Fagales</taxon>
        <taxon>Betulaceae</taxon>
        <taxon>Carpinus</taxon>
    </lineage>
</organism>
<dbReference type="PANTHER" id="PTHR48083:SF32">
    <property type="entry name" value="ACYL-COA DEHYDROGENASE NM DOMAIN-LIKE PROTEIN"/>
    <property type="match status" value="1"/>
</dbReference>
<evidence type="ECO:0000256" key="5">
    <source>
        <dbReference type="ARBA" id="ARBA00022630"/>
    </source>
</evidence>
<feature type="compositionally biased region" description="Low complexity" evidence="17">
    <location>
        <begin position="1304"/>
        <end position="1314"/>
    </location>
</feature>
<keyword evidence="3" id="KW-0600">Photoreceptor protein</keyword>
<proteinExistence type="inferred from homology"/>
<comment type="domain">
    <text evidence="16">A pair of annexin repeats may form one binding site for calcium and phospholipid.</text>
</comment>
<dbReference type="Gene3D" id="1.20.140.10">
    <property type="entry name" value="Butyryl-CoA Dehydrogenase, subunit A, domain 3"/>
    <property type="match status" value="1"/>
</dbReference>
<evidence type="ECO:0000256" key="10">
    <source>
        <dbReference type="ARBA" id="ARBA00023015"/>
    </source>
</evidence>
<dbReference type="GO" id="GO:0006355">
    <property type="term" value="P:regulation of DNA-templated transcription"/>
    <property type="evidence" value="ECO:0007669"/>
    <property type="project" value="InterPro"/>
</dbReference>
<dbReference type="InterPro" id="IPR018252">
    <property type="entry name" value="Annexin_repeat_CS"/>
</dbReference>
<dbReference type="Gene3D" id="1.10.540.10">
    <property type="entry name" value="Acyl-CoA dehydrogenase/oxidase, N-terminal domain"/>
    <property type="match status" value="1"/>
</dbReference>
<dbReference type="InterPro" id="IPR013786">
    <property type="entry name" value="AcylCoA_DH/ox_N"/>
</dbReference>
<dbReference type="Gene3D" id="3.30.450.20">
    <property type="entry name" value="PAS domain"/>
    <property type="match status" value="1"/>
</dbReference>
<dbReference type="PANTHER" id="PTHR48083">
    <property type="entry name" value="MEDIUM-CHAIN SPECIFIC ACYL-COA DEHYDROGENASE, MITOCHONDRIAL-RELATED"/>
    <property type="match status" value="1"/>
</dbReference>
<evidence type="ECO:0000256" key="17">
    <source>
        <dbReference type="SAM" id="MobiDB-lite"/>
    </source>
</evidence>
<feature type="compositionally biased region" description="Polar residues" evidence="17">
    <location>
        <begin position="471"/>
        <end position="481"/>
    </location>
</feature>
<dbReference type="InterPro" id="IPR000679">
    <property type="entry name" value="Znf_GATA"/>
</dbReference>
<dbReference type="PROSITE" id="PS50114">
    <property type="entry name" value="GATA_ZN_FINGER_2"/>
    <property type="match status" value="1"/>
</dbReference>
<keyword evidence="15" id="KW-0863">Zinc-finger</keyword>
<evidence type="ECO:0000313" key="20">
    <source>
        <dbReference type="EMBL" id="KAB8556624.1"/>
    </source>
</evidence>
<dbReference type="Pfam" id="PF00320">
    <property type="entry name" value="GATA"/>
    <property type="match status" value="1"/>
</dbReference>
<reference evidence="20 21" key="1">
    <citation type="submission" date="2019-06" db="EMBL/GenBank/DDBJ databases">
        <title>A chromosomal-level reference genome of Carpinus fangiana (Coryloideae, Betulaceae).</title>
        <authorList>
            <person name="Yang X."/>
            <person name="Wang Z."/>
            <person name="Zhang L."/>
            <person name="Hao G."/>
            <person name="Liu J."/>
            <person name="Yang Y."/>
        </authorList>
    </citation>
    <scope>NUCLEOTIDE SEQUENCE [LARGE SCALE GENOMIC DNA]</scope>
    <source>
        <strain evidence="20">Cfa_2016G</strain>
        <tissue evidence="20">Leaf</tissue>
    </source>
</reference>
<keyword evidence="13" id="KW-0675">Receptor</keyword>
<dbReference type="GO" id="GO:0005544">
    <property type="term" value="F:calcium-dependent phospholipid binding"/>
    <property type="evidence" value="ECO:0007669"/>
    <property type="project" value="UniProtKB-KW"/>
</dbReference>
<dbReference type="PROSITE" id="PS50112">
    <property type="entry name" value="PAS"/>
    <property type="match status" value="1"/>
</dbReference>
<dbReference type="InterPro" id="IPR036250">
    <property type="entry name" value="AcylCo_DH-like_C"/>
</dbReference>
<keyword evidence="14 16" id="KW-0041">Annexin</keyword>
<evidence type="ECO:0000256" key="12">
    <source>
        <dbReference type="ARBA" id="ARBA00023163"/>
    </source>
</evidence>
<dbReference type="InterPro" id="IPR015943">
    <property type="entry name" value="WD40/YVTN_repeat-like_dom_sf"/>
</dbReference>
<dbReference type="GO" id="GO:0009881">
    <property type="term" value="F:photoreceptor activity"/>
    <property type="evidence" value="ECO:0007669"/>
    <property type="project" value="UniProtKB-KW"/>
</dbReference>
<evidence type="ECO:0000256" key="7">
    <source>
        <dbReference type="ARBA" id="ARBA00022827"/>
    </source>
</evidence>
<evidence type="ECO:0000256" key="3">
    <source>
        <dbReference type="ARBA" id="ARBA00022543"/>
    </source>
</evidence>
<dbReference type="SMART" id="SM00335">
    <property type="entry name" value="ANX"/>
    <property type="match status" value="4"/>
</dbReference>
<dbReference type="GO" id="GO:0005737">
    <property type="term" value="C:cytoplasm"/>
    <property type="evidence" value="ECO:0007669"/>
    <property type="project" value="TreeGrafter"/>
</dbReference>
<dbReference type="GO" id="GO:0043565">
    <property type="term" value="F:sequence-specific DNA binding"/>
    <property type="evidence" value="ECO:0007669"/>
    <property type="project" value="InterPro"/>
</dbReference>
<dbReference type="SMART" id="SM00091">
    <property type="entry name" value="PAS"/>
    <property type="match status" value="1"/>
</dbReference>
<dbReference type="SMART" id="SM00401">
    <property type="entry name" value="ZnF_GATA"/>
    <property type="match status" value="1"/>
</dbReference>
<keyword evidence="21" id="KW-1185">Reference proteome</keyword>
<evidence type="ECO:0000256" key="11">
    <source>
        <dbReference type="ARBA" id="ARBA00023125"/>
    </source>
</evidence>
<keyword evidence="16" id="KW-0111">Calcium/phospholipid-binding</keyword>
<feature type="compositionally biased region" description="Polar residues" evidence="17">
    <location>
        <begin position="1630"/>
        <end position="1654"/>
    </location>
</feature>
<comment type="similarity">
    <text evidence="16">Belongs to the annexin family.</text>
</comment>
<dbReference type="InterPro" id="IPR006091">
    <property type="entry name" value="Acyl-CoA_Oxase/DH_mid-dom"/>
</dbReference>
<dbReference type="EMBL" id="VIBQ01000062">
    <property type="protein sequence ID" value="KAB8556624.1"/>
    <property type="molecule type" value="Genomic_DNA"/>
</dbReference>
<keyword evidence="7" id="KW-0274">FAD</keyword>
<dbReference type="Pfam" id="PF00191">
    <property type="entry name" value="Annexin"/>
    <property type="match status" value="4"/>
</dbReference>
<evidence type="ECO:0000256" key="6">
    <source>
        <dbReference type="ARBA" id="ARBA00022737"/>
    </source>
</evidence>
<feature type="domain" description="GATA-type" evidence="19">
    <location>
        <begin position="1781"/>
        <end position="1808"/>
    </location>
</feature>
<dbReference type="InterPro" id="IPR037069">
    <property type="entry name" value="AcylCoA_DH/ox_N_sf"/>
</dbReference>
<feature type="compositionally biased region" description="Pro residues" evidence="17">
    <location>
        <begin position="962"/>
        <end position="974"/>
    </location>
</feature>
<feature type="region of interest" description="Disordered" evidence="17">
    <location>
        <begin position="1620"/>
        <end position="1654"/>
    </location>
</feature>
<evidence type="ECO:0000256" key="4">
    <source>
        <dbReference type="ARBA" id="ARBA00022606"/>
    </source>
</evidence>
<feature type="region of interest" description="Disordered" evidence="17">
    <location>
        <begin position="894"/>
        <end position="981"/>
    </location>
</feature>
<keyword evidence="9" id="KW-0560">Oxidoreductase</keyword>
<protein>
    <recommendedName>
        <fullName evidence="16">Annexin</fullName>
    </recommendedName>
</protein>
<evidence type="ECO:0000313" key="21">
    <source>
        <dbReference type="Proteomes" id="UP000327013"/>
    </source>
</evidence>
<dbReference type="Proteomes" id="UP000327013">
    <property type="component" value="Unassembled WGS sequence"/>
</dbReference>
<feature type="region of interest" description="Disordered" evidence="17">
    <location>
        <begin position="1813"/>
        <end position="1873"/>
    </location>
</feature>
<dbReference type="InterPro" id="IPR018502">
    <property type="entry name" value="Annexin_repeat"/>
</dbReference>
<dbReference type="OrthoDB" id="2162994at2759"/>
<evidence type="ECO:0000256" key="1">
    <source>
        <dbReference type="ARBA" id="ARBA00001974"/>
    </source>
</evidence>
<feature type="region of interest" description="Disordered" evidence="17">
    <location>
        <begin position="1743"/>
        <end position="1768"/>
    </location>
</feature>
<dbReference type="Gene3D" id="2.130.10.10">
    <property type="entry name" value="YVTN repeat-like/Quinoprotein amine dehydrogenase"/>
    <property type="match status" value="2"/>
</dbReference>
<feature type="compositionally biased region" description="Low complexity" evidence="17">
    <location>
        <begin position="943"/>
        <end position="961"/>
    </location>
</feature>
<evidence type="ECO:0000256" key="16">
    <source>
        <dbReference type="RuleBase" id="RU003540"/>
    </source>
</evidence>
<evidence type="ECO:0000259" key="18">
    <source>
        <dbReference type="PROSITE" id="PS50112"/>
    </source>
</evidence>
<evidence type="ECO:0000256" key="15">
    <source>
        <dbReference type="PROSITE-ProRule" id="PRU00094"/>
    </source>
</evidence>
<dbReference type="PROSITE" id="PS00344">
    <property type="entry name" value="GATA_ZN_FINGER_1"/>
    <property type="match status" value="1"/>
</dbReference>
<dbReference type="SUPFAM" id="SSF47874">
    <property type="entry name" value="Annexin"/>
    <property type="match status" value="1"/>
</dbReference>
<keyword evidence="4" id="KW-0716">Sensory transduction</keyword>
<dbReference type="GO" id="GO:0005509">
    <property type="term" value="F:calcium ion binding"/>
    <property type="evidence" value="ECO:0007669"/>
    <property type="project" value="InterPro"/>
</dbReference>
<dbReference type="GO" id="GO:0008270">
    <property type="term" value="F:zinc ion binding"/>
    <property type="evidence" value="ECO:0007669"/>
    <property type="project" value="UniProtKB-KW"/>
</dbReference>
<accession>A0A5N6L216</accession>
<keyword evidence="12" id="KW-0804">Transcription</keyword>
<keyword evidence="6 16" id="KW-0677">Repeat</keyword>
<dbReference type="Pfam" id="PF08447">
    <property type="entry name" value="PAS_3"/>
    <property type="match status" value="1"/>
</dbReference>
<gene>
    <name evidence="20" type="ORF">FH972_025660</name>
</gene>
<dbReference type="InterPro" id="IPR050741">
    <property type="entry name" value="Acyl-CoA_dehydrogenase"/>
</dbReference>
<keyword evidence="11" id="KW-0238">DNA-binding</keyword>
<evidence type="ECO:0000259" key="19">
    <source>
        <dbReference type="PROSITE" id="PS50114"/>
    </source>
</evidence>
<keyword evidence="16" id="KW-0106">Calcium</keyword>
<dbReference type="Pfam" id="PF02771">
    <property type="entry name" value="Acyl-CoA_dh_N"/>
    <property type="match status" value="1"/>
</dbReference>
<comment type="similarity">
    <text evidence="2">Belongs to the acyl-CoA dehydrogenase family.</text>
</comment>